<organism evidence="2 3">
    <name type="scientific">Thioalkalivibrio denitrificans</name>
    <dbReference type="NCBI Taxonomy" id="108003"/>
    <lineage>
        <taxon>Bacteria</taxon>
        <taxon>Pseudomonadati</taxon>
        <taxon>Pseudomonadota</taxon>
        <taxon>Gammaproteobacteria</taxon>
        <taxon>Chromatiales</taxon>
        <taxon>Ectothiorhodospiraceae</taxon>
        <taxon>Thioalkalivibrio</taxon>
    </lineage>
</organism>
<evidence type="ECO:0000313" key="3">
    <source>
        <dbReference type="Proteomes" id="UP000189462"/>
    </source>
</evidence>
<evidence type="ECO:0008006" key="4">
    <source>
        <dbReference type="Google" id="ProtNLM"/>
    </source>
</evidence>
<feature type="transmembrane region" description="Helical" evidence="1">
    <location>
        <begin position="76"/>
        <end position="95"/>
    </location>
</feature>
<keyword evidence="3" id="KW-1185">Reference proteome</keyword>
<feature type="transmembrane region" description="Helical" evidence="1">
    <location>
        <begin position="43"/>
        <end position="64"/>
    </location>
</feature>
<keyword evidence="1" id="KW-0812">Transmembrane</keyword>
<sequence>MNGSLPGTRRLLITWAILMGLTLVTMLSARLGGDARFQALPLWSAALLLATTGFKVHRVLMVYLNLRVSTPAWKGLFTAMTLATLTIIGAGYLMARFTG</sequence>
<protein>
    <recommendedName>
        <fullName evidence="4">Cytochrome C oxidase subunit IV</fullName>
    </recommendedName>
</protein>
<dbReference type="RefSeq" id="WP_077279468.1">
    <property type="nucleotide sequence ID" value="NZ_MVBK01000077.1"/>
</dbReference>
<accession>A0A1V3NE40</accession>
<gene>
    <name evidence="2" type="ORF">B1C78_12385</name>
</gene>
<dbReference type="OrthoDB" id="5796647at2"/>
<evidence type="ECO:0000256" key="1">
    <source>
        <dbReference type="SAM" id="Phobius"/>
    </source>
</evidence>
<feature type="transmembrane region" description="Helical" evidence="1">
    <location>
        <begin position="12"/>
        <end position="31"/>
    </location>
</feature>
<keyword evidence="1" id="KW-0472">Membrane</keyword>
<dbReference type="AlphaFoldDB" id="A0A1V3NE40"/>
<dbReference type="Proteomes" id="UP000189462">
    <property type="component" value="Unassembled WGS sequence"/>
</dbReference>
<dbReference type="STRING" id="108003.B1C78_12385"/>
<comment type="caution">
    <text evidence="2">The sequence shown here is derived from an EMBL/GenBank/DDBJ whole genome shotgun (WGS) entry which is preliminary data.</text>
</comment>
<reference evidence="2 3" key="1">
    <citation type="submission" date="2017-02" db="EMBL/GenBank/DDBJ databases">
        <title>Genomic diversity within the haloalkaliphilic genus Thioalkalivibrio.</title>
        <authorList>
            <person name="Ahn A.-C."/>
            <person name="Meier-Kolthoff J."/>
            <person name="Overmars L."/>
            <person name="Richter M."/>
            <person name="Woyke T."/>
            <person name="Sorokin D.Y."/>
            <person name="Muyzer G."/>
        </authorList>
    </citation>
    <scope>NUCLEOTIDE SEQUENCE [LARGE SCALE GENOMIC DNA]</scope>
    <source>
        <strain evidence="2 3">ALJD</strain>
    </source>
</reference>
<dbReference type="EMBL" id="MVBK01000077">
    <property type="protein sequence ID" value="OOG23132.1"/>
    <property type="molecule type" value="Genomic_DNA"/>
</dbReference>
<keyword evidence="1" id="KW-1133">Transmembrane helix</keyword>
<evidence type="ECO:0000313" key="2">
    <source>
        <dbReference type="EMBL" id="OOG23132.1"/>
    </source>
</evidence>
<proteinExistence type="predicted"/>
<name>A0A1V3NE40_9GAMM</name>